<dbReference type="KEGG" id="aagg:ETAA8_08800"/>
<proteinExistence type="predicted"/>
<dbReference type="OrthoDB" id="5522207at2"/>
<accession>A0A517Y6E8</accession>
<reference evidence="1 2" key="1">
    <citation type="submission" date="2019-02" db="EMBL/GenBank/DDBJ databases">
        <title>Deep-cultivation of Planctomycetes and their phenomic and genomic characterization uncovers novel biology.</title>
        <authorList>
            <person name="Wiegand S."/>
            <person name="Jogler M."/>
            <person name="Boedeker C."/>
            <person name="Pinto D."/>
            <person name="Vollmers J."/>
            <person name="Rivas-Marin E."/>
            <person name="Kohn T."/>
            <person name="Peeters S.H."/>
            <person name="Heuer A."/>
            <person name="Rast P."/>
            <person name="Oberbeckmann S."/>
            <person name="Bunk B."/>
            <person name="Jeske O."/>
            <person name="Meyerdierks A."/>
            <person name="Storesund J.E."/>
            <person name="Kallscheuer N."/>
            <person name="Luecker S."/>
            <person name="Lage O.M."/>
            <person name="Pohl T."/>
            <person name="Merkel B.J."/>
            <person name="Hornburger P."/>
            <person name="Mueller R.-W."/>
            <person name="Bruemmer F."/>
            <person name="Labrenz M."/>
            <person name="Spormann A.M."/>
            <person name="Op den Camp H."/>
            <person name="Overmann J."/>
            <person name="Amann R."/>
            <person name="Jetten M.S.M."/>
            <person name="Mascher T."/>
            <person name="Medema M.H."/>
            <person name="Devos D.P."/>
            <person name="Kaster A.-K."/>
            <person name="Ovreas L."/>
            <person name="Rohde M."/>
            <person name="Galperin M.Y."/>
            <person name="Jogler C."/>
        </authorList>
    </citation>
    <scope>NUCLEOTIDE SEQUENCE [LARGE SCALE GENOMIC DNA]</scope>
    <source>
        <strain evidence="1 2">ETA_A8</strain>
    </source>
</reference>
<evidence type="ECO:0008006" key="3">
    <source>
        <dbReference type="Google" id="ProtNLM"/>
    </source>
</evidence>
<dbReference type="Proteomes" id="UP000315017">
    <property type="component" value="Chromosome"/>
</dbReference>
<dbReference type="RefSeq" id="WP_145085369.1">
    <property type="nucleotide sequence ID" value="NZ_CP036274.1"/>
</dbReference>
<evidence type="ECO:0000313" key="2">
    <source>
        <dbReference type="Proteomes" id="UP000315017"/>
    </source>
</evidence>
<name>A0A517Y6E8_9BACT</name>
<keyword evidence="2" id="KW-1185">Reference proteome</keyword>
<organism evidence="1 2">
    <name type="scientific">Anatilimnocola aggregata</name>
    <dbReference type="NCBI Taxonomy" id="2528021"/>
    <lineage>
        <taxon>Bacteria</taxon>
        <taxon>Pseudomonadati</taxon>
        <taxon>Planctomycetota</taxon>
        <taxon>Planctomycetia</taxon>
        <taxon>Pirellulales</taxon>
        <taxon>Pirellulaceae</taxon>
        <taxon>Anatilimnocola</taxon>
    </lineage>
</organism>
<dbReference type="EMBL" id="CP036274">
    <property type="protein sequence ID" value="QDU25808.1"/>
    <property type="molecule type" value="Genomic_DNA"/>
</dbReference>
<evidence type="ECO:0000313" key="1">
    <source>
        <dbReference type="EMBL" id="QDU25808.1"/>
    </source>
</evidence>
<dbReference type="AlphaFoldDB" id="A0A517Y6E8"/>
<sequence length="93" mass="10250">MFNLGKTVATPGALSALELAGQGPAQFLARHQSRDWGEVCEDDKLANDESLKDGSRLLSAYRTKLGVKIWIITEATDDQGRREATTILLPEEY</sequence>
<gene>
    <name evidence="1" type="ORF">ETAA8_08800</name>
</gene>
<protein>
    <recommendedName>
        <fullName evidence="3">Type I restriction endonuclease subunit M</fullName>
    </recommendedName>
</protein>